<sequence>MGGFTPKPEKEFCPGDFISPCFPSNLTKLSFNAIINALACGGAMMILE</sequence>
<name>A0A382DB41_9ZZZZ</name>
<gene>
    <name evidence="1" type="ORF">METZ01_LOCUS187731</name>
</gene>
<dbReference type="AlphaFoldDB" id="A0A382DB41"/>
<evidence type="ECO:0000313" key="1">
    <source>
        <dbReference type="EMBL" id="SVB34877.1"/>
    </source>
</evidence>
<accession>A0A382DB41</accession>
<protein>
    <submittedName>
        <fullName evidence="1">Uncharacterized protein</fullName>
    </submittedName>
</protein>
<proteinExistence type="predicted"/>
<dbReference type="EMBL" id="UINC01038207">
    <property type="protein sequence ID" value="SVB34877.1"/>
    <property type="molecule type" value="Genomic_DNA"/>
</dbReference>
<reference evidence="1" key="1">
    <citation type="submission" date="2018-05" db="EMBL/GenBank/DDBJ databases">
        <authorList>
            <person name="Lanie J.A."/>
            <person name="Ng W.-L."/>
            <person name="Kazmierczak K.M."/>
            <person name="Andrzejewski T.M."/>
            <person name="Davidsen T.M."/>
            <person name="Wayne K.J."/>
            <person name="Tettelin H."/>
            <person name="Glass J.I."/>
            <person name="Rusch D."/>
            <person name="Podicherti R."/>
            <person name="Tsui H.-C.T."/>
            <person name="Winkler M.E."/>
        </authorList>
    </citation>
    <scope>NUCLEOTIDE SEQUENCE</scope>
</reference>
<organism evidence="1">
    <name type="scientific">marine metagenome</name>
    <dbReference type="NCBI Taxonomy" id="408172"/>
    <lineage>
        <taxon>unclassified sequences</taxon>
        <taxon>metagenomes</taxon>
        <taxon>ecological metagenomes</taxon>
    </lineage>
</organism>